<organism evidence="7 8">
    <name type="scientific">Colwellia psychrerythraea</name>
    <name type="common">Vibrio psychroerythus</name>
    <dbReference type="NCBI Taxonomy" id="28229"/>
    <lineage>
        <taxon>Bacteria</taxon>
        <taxon>Pseudomonadati</taxon>
        <taxon>Pseudomonadota</taxon>
        <taxon>Gammaproteobacteria</taxon>
        <taxon>Alteromonadales</taxon>
        <taxon>Colwelliaceae</taxon>
        <taxon>Colwellia</taxon>
    </lineage>
</organism>
<feature type="transmembrane region" description="Helical" evidence="6">
    <location>
        <begin position="82"/>
        <end position="102"/>
    </location>
</feature>
<evidence type="ECO:0000256" key="4">
    <source>
        <dbReference type="ARBA" id="ARBA00022989"/>
    </source>
</evidence>
<dbReference type="Proteomes" id="UP000029868">
    <property type="component" value="Unassembled WGS sequence"/>
</dbReference>
<keyword evidence="5 6" id="KW-0472">Membrane</keyword>
<dbReference type="PANTHER" id="PTHR43483:SF3">
    <property type="entry name" value="MEMBRANE TRANSPORTER PROTEIN HI_0806-RELATED"/>
    <property type="match status" value="1"/>
</dbReference>
<keyword evidence="6" id="KW-1003">Cell membrane</keyword>
<reference evidence="7 8" key="1">
    <citation type="submission" date="2014-08" db="EMBL/GenBank/DDBJ databases">
        <title>Genomic and Phenotypic Diversity of Colwellia psychrerythraea strains from Disparate Marine Basins.</title>
        <authorList>
            <person name="Techtmann S.M."/>
            <person name="Stelling S.C."/>
            <person name="Utturkar S.M."/>
            <person name="Alshibli N."/>
            <person name="Harris A."/>
            <person name="Brown S.D."/>
            <person name="Hazen T.C."/>
        </authorList>
    </citation>
    <scope>NUCLEOTIDE SEQUENCE [LARGE SCALE GENOMIC DNA]</scope>
    <source>
        <strain evidence="7 8">GAB14E</strain>
    </source>
</reference>
<evidence type="ECO:0000313" key="7">
    <source>
        <dbReference type="EMBL" id="KGJ96221.1"/>
    </source>
</evidence>
<evidence type="ECO:0000256" key="2">
    <source>
        <dbReference type="ARBA" id="ARBA00009142"/>
    </source>
</evidence>
<evidence type="ECO:0000256" key="1">
    <source>
        <dbReference type="ARBA" id="ARBA00004141"/>
    </source>
</evidence>
<accession>A0A099L045</accession>
<dbReference type="Pfam" id="PF01925">
    <property type="entry name" value="TauE"/>
    <property type="match status" value="1"/>
</dbReference>
<dbReference type="RefSeq" id="WP_033081188.1">
    <property type="nucleotide sequence ID" value="NZ_JQEC01000011.1"/>
</dbReference>
<keyword evidence="4 6" id="KW-1133">Transmembrane helix</keyword>
<feature type="transmembrane region" description="Helical" evidence="6">
    <location>
        <begin position="177"/>
        <end position="200"/>
    </location>
</feature>
<evidence type="ECO:0000256" key="3">
    <source>
        <dbReference type="ARBA" id="ARBA00022692"/>
    </source>
</evidence>
<evidence type="ECO:0000256" key="5">
    <source>
        <dbReference type="ARBA" id="ARBA00023136"/>
    </source>
</evidence>
<proteinExistence type="inferred from homology"/>
<feature type="transmembrane region" description="Helical" evidence="6">
    <location>
        <begin position="12"/>
        <end position="36"/>
    </location>
</feature>
<protein>
    <recommendedName>
        <fullName evidence="6">Probable membrane transporter protein</fullName>
    </recommendedName>
</protein>
<keyword evidence="3 6" id="KW-0812">Transmembrane</keyword>
<feature type="transmembrane region" description="Helical" evidence="6">
    <location>
        <begin position="245"/>
        <end position="263"/>
    </location>
</feature>
<evidence type="ECO:0000256" key="6">
    <source>
        <dbReference type="RuleBase" id="RU363041"/>
    </source>
</evidence>
<gene>
    <name evidence="7" type="ORF">GAB14E_0168</name>
</gene>
<dbReference type="PANTHER" id="PTHR43483">
    <property type="entry name" value="MEMBRANE TRANSPORTER PROTEIN HI_0806-RELATED"/>
    <property type="match status" value="1"/>
</dbReference>
<feature type="transmembrane region" description="Helical" evidence="6">
    <location>
        <begin position="48"/>
        <end position="70"/>
    </location>
</feature>
<dbReference type="OrthoDB" id="457670at2"/>
<feature type="transmembrane region" description="Helical" evidence="6">
    <location>
        <begin position="140"/>
        <end position="165"/>
    </location>
</feature>
<dbReference type="AlphaFoldDB" id="A0A099L045"/>
<evidence type="ECO:0000313" key="8">
    <source>
        <dbReference type="Proteomes" id="UP000029868"/>
    </source>
</evidence>
<dbReference type="PATRIC" id="fig|28229.3.peg.1103"/>
<comment type="caution">
    <text evidence="7">The sequence shown here is derived from an EMBL/GenBank/DDBJ whole genome shotgun (WGS) entry which is preliminary data.</text>
</comment>
<name>A0A099L045_COLPS</name>
<sequence length="264" mass="27457">MILTVLISCIALGSIVGFLAGLLGIGGGLIIVPALVYLLPMVGVSSEIVMPMALATSLGAIVITSASAAVAHHKKNNIPWVLAKPLLILVAAGALLGAFIADSLSSETLTGFFSIVVVFLAVYMLLSINASKQRSLPATYVLQFISFITGIIASLMGIAGGAILVPTLSYFGVSVRHSIGIATACGVMVALFGSFGYIITGFNLPNLPQWSLGYLYLPALFGIVISSSIFAPLGVKYASKLPVKTLKKFFAIFLICVAIKMMLG</sequence>
<feature type="transmembrane region" description="Helical" evidence="6">
    <location>
        <begin position="108"/>
        <end position="128"/>
    </location>
</feature>
<dbReference type="InterPro" id="IPR002781">
    <property type="entry name" value="TM_pro_TauE-like"/>
</dbReference>
<comment type="similarity">
    <text evidence="2 6">Belongs to the 4-toluene sulfonate uptake permease (TSUP) (TC 2.A.102) family.</text>
</comment>
<dbReference type="EMBL" id="JQEC01000011">
    <property type="protein sequence ID" value="KGJ96221.1"/>
    <property type="molecule type" value="Genomic_DNA"/>
</dbReference>
<feature type="transmembrane region" description="Helical" evidence="6">
    <location>
        <begin position="212"/>
        <end position="233"/>
    </location>
</feature>
<comment type="subcellular location">
    <subcellularLocation>
        <location evidence="6">Cell membrane</location>
        <topology evidence="6">Multi-pass membrane protein</topology>
    </subcellularLocation>
    <subcellularLocation>
        <location evidence="1">Membrane</location>
        <topology evidence="1">Multi-pass membrane protein</topology>
    </subcellularLocation>
</comment>
<dbReference type="GO" id="GO:0005886">
    <property type="term" value="C:plasma membrane"/>
    <property type="evidence" value="ECO:0007669"/>
    <property type="project" value="UniProtKB-SubCell"/>
</dbReference>